<gene>
    <name evidence="4" type="ORF">MNBD_BACTEROID07-1950</name>
</gene>
<dbReference type="EC" id="2.8.1.7" evidence="4"/>
<dbReference type="GO" id="GO:0031071">
    <property type="term" value="F:cysteine desulfurase activity"/>
    <property type="evidence" value="ECO:0007669"/>
    <property type="project" value="UniProtKB-EC"/>
</dbReference>
<dbReference type="Gene3D" id="3.40.640.10">
    <property type="entry name" value="Type I PLP-dependent aspartate aminotransferase-like (Major domain)"/>
    <property type="match status" value="1"/>
</dbReference>
<dbReference type="Pfam" id="PF00266">
    <property type="entry name" value="Aminotran_5"/>
    <property type="match status" value="1"/>
</dbReference>
<organism evidence="4">
    <name type="scientific">hydrothermal vent metagenome</name>
    <dbReference type="NCBI Taxonomy" id="652676"/>
    <lineage>
        <taxon>unclassified sequences</taxon>
        <taxon>metagenomes</taxon>
        <taxon>ecological metagenomes</taxon>
    </lineage>
</organism>
<proteinExistence type="inferred from homology"/>
<evidence type="ECO:0000256" key="1">
    <source>
        <dbReference type="ARBA" id="ARBA00001933"/>
    </source>
</evidence>
<feature type="non-terminal residue" evidence="4">
    <location>
        <position position="126"/>
    </location>
</feature>
<evidence type="ECO:0000259" key="3">
    <source>
        <dbReference type="Pfam" id="PF00266"/>
    </source>
</evidence>
<reference evidence="4" key="1">
    <citation type="submission" date="2018-06" db="EMBL/GenBank/DDBJ databases">
        <authorList>
            <person name="Zhirakovskaya E."/>
        </authorList>
    </citation>
    <scope>NUCLEOTIDE SEQUENCE</scope>
</reference>
<dbReference type="AlphaFoldDB" id="A0A3B0VCV3"/>
<name>A0A3B0VCV3_9ZZZZ</name>
<dbReference type="PANTHER" id="PTHR11601">
    <property type="entry name" value="CYSTEINE DESULFURYLASE FAMILY MEMBER"/>
    <property type="match status" value="1"/>
</dbReference>
<sequence>MQEPIYLDYNATTPIAPEVAEAMRPYLEAYFGNPSSVHVYGVKTKIAVEKARRQVAELIHCNPSEVIFTSGGTESNNYAIKGIALANRHKGNHIITSAVEHPAVFEVCRYLETQGFEVTTIPVDEF</sequence>
<accession>A0A3B0VCV3</accession>
<dbReference type="PANTHER" id="PTHR11601:SF34">
    <property type="entry name" value="CYSTEINE DESULFURASE"/>
    <property type="match status" value="1"/>
</dbReference>
<keyword evidence="4" id="KW-0808">Transferase</keyword>
<feature type="domain" description="Aminotransferase class V" evidence="3">
    <location>
        <begin position="5"/>
        <end position="125"/>
    </location>
</feature>
<dbReference type="InterPro" id="IPR015424">
    <property type="entry name" value="PyrdxlP-dep_Trfase"/>
</dbReference>
<protein>
    <submittedName>
        <fullName evidence="4">Cysteine desulfurase</fullName>
        <ecNumber evidence="4">2.8.1.7</ecNumber>
    </submittedName>
</protein>
<dbReference type="EMBL" id="UOET01000396">
    <property type="protein sequence ID" value="VAW29654.1"/>
    <property type="molecule type" value="Genomic_DNA"/>
</dbReference>
<evidence type="ECO:0000313" key="4">
    <source>
        <dbReference type="EMBL" id="VAW29654.1"/>
    </source>
</evidence>
<dbReference type="InterPro" id="IPR000192">
    <property type="entry name" value="Aminotrans_V_dom"/>
</dbReference>
<comment type="cofactor">
    <cofactor evidence="1">
        <name>pyridoxal 5'-phosphate</name>
        <dbReference type="ChEBI" id="CHEBI:597326"/>
    </cofactor>
</comment>
<evidence type="ECO:0000256" key="2">
    <source>
        <dbReference type="ARBA" id="ARBA00006490"/>
    </source>
</evidence>
<dbReference type="SUPFAM" id="SSF53383">
    <property type="entry name" value="PLP-dependent transferases"/>
    <property type="match status" value="1"/>
</dbReference>
<dbReference type="InterPro" id="IPR015422">
    <property type="entry name" value="PyrdxlP-dep_Trfase_small"/>
</dbReference>
<dbReference type="InterPro" id="IPR015421">
    <property type="entry name" value="PyrdxlP-dep_Trfase_major"/>
</dbReference>
<comment type="similarity">
    <text evidence="2">Belongs to the class-V pyridoxal-phosphate-dependent aminotransferase family. NifS/IscS subfamily.</text>
</comment>
<dbReference type="Gene3D" id="3.90.1150.10">
    <property type="entry name" value="Aspartate Aminotransferase, domain 1"/>
    <property type="match status" value="1"/>
</dbReference>